<evidence type="ECO:0000313" key="2">
    <source>
        <dbReference type="EMBL" id="CAH2284446.1"/>
    </source>
</evidence>
<evidence type="ECO:0000256" key="1">
    <source>
        <dbReference type="SAM" id="MobiDB-lite"/>
    </source>
</evidence>
<dbReference type="Proteomes" id="UP001295444">
    <property type="component" value="Chromosome 04"/>
</dbReference>
<dbReference type="AlphaFoldDB" id="A0AAD1S0X5"/>
<gene>
    <name evidence="2" type="ORF">PECUL_23A035778</name>
</gene>
<name>A0AAD1S0X5_PELCU</name>
<keyword evidence="3" id="KW-1185">Reference proteome</keyword>
<accession>A0AAD1S0X5</accession>
<reference evidence="2" key="1">
    <citation type="submission" date="2022-03" db="EMBL/GenBank/DDBJ databases">
        <authorList>
            <person name="Alioto T."/>
            <person name="Alioto T."/>
            <person name="Gomez Garrido J."/>
        </authorList>
    </citation>
    <scope>NUCLEOTIDE SEQUENCE</scope>
</reference>
<sequence>MAASSSYVQLRHPPRRMTAKQVRRDTPDTASKHSMQFSQLHRSSVLAHKHRELIWADSTGLERLHSRLPVILPAGRKAHQPGNLALAMHGVGWRENGTLSLA</sequence>
<protein>
    <submittedName>
        <fullName evidence="2">Uncharacterized protein</fullName>
    </submittedName>
</protein>
<feature type="region of interest" description="Disordered" evidence="1">
    <location>
        <begin position="1"/>
        <end position="42"/>
    </location>
</feature>
<evidence type="ECO:0000313" key="3">
    <source>
        <dbReference type="Proteomes" id="UP001295444"/>
    </source>
</evidence>
<organism evidence="2 3">
    <name type="scientific">Pelobates cultripes</name>
    <name type="common">Western spadefoot toad</name>
    <dbReference type="NCBI Taxonomy" id="61616"/>
    <lineage>
        <taxon>Eukaryota</taxon>
        <taxon>Metazoa</taxon>
        <taxon>Chordata</taxon>
        <taxon>Craniata</taxon>
        <taxon>Vertebrata</taxon>
        <taxon>Euteleostomi</taxon>
        <taxon>Amphibia</taxon>
        <taxon>Batrachia</taxon>
        <taxon>Anura</taxon>
        <taxon>Pelobatoidea</taxon>
        <taxon>Pelobatidae</taxon>
        <taxon>Pelobates</taxon>
    </lineage>
</organism>
<dbReference type="EMBL" id="OW240915">
    <property type="protein sequence ID" value="CAH2284446.1"/>
    <property type="molecule type" value="Genomic_DNA"/>
</dbReference>
<feature type="compositionally biased region" description="Polar residues" evidence="1">
    <location>
        <begin position="32"/>
        <end position="42"/>
    </location>
</feature>
<feature type="compositionally biased region" description="Basic and acidic residues" evidence="1">
    <location>
        <begin position="22"/>
        <end position="31"/>
    </location>
</feature>
<proteinExistence type="predicted"/>